<feature type="domain" description="HTH myb-type" evidence="9">
    <location>
        <begin position="13"/>
        <end position="65"/>
    </location>
</feature>
<evidence type="ECO:0000256" key="7">
    <source>
        <dbReference type="SAM" id="MobiDB-lite"/>
    </source>
</evidence>
<keyword evidence="2" id="KW-0677">Repeat</keyword>
<dbReference type="GO" id="GO:0043565">
    <property type="term" value="F:sequence-specific DNA binding"/>
    <property type="evidence" value="ECO:0007669"/>
    <property type="project" value="InterPro"/>
</dbReference>
<dbReference type="InterPro" id="IPR017930">
    <property type="entry name" value="Myb_dom"/>
</dbReference>
<dbReference type="InterPro" id="IPR000758">
    <property type="entry name" value="Enterovir_OMP"/>
</dbReference>
<evidence type="ECO:0000259" key="8">
    <source>
        <dbReference type="PROSITE" id="PS50090"/>
    </source>
</evidence>
<evidence type="ECO:0000256" key="6">
    <source>
        <dbReference type="ARBA" id="ARBA00023242"/>
    </source>
</evidence>
<accession>A0AAW1WNI9</accession>
<dbReference type="PROSITE" id="PS00695">
    <property type="entry name" value="ENT_VIR_OMP_2"/>
    <property type="match status" value="1"/>
</dbReference>
<dbReference type="SUPFAM" id="SSF46689">
    <property type="entry name" value="Homeodomain-like"/>
    <property type="match status" value="1"/>
</dbReference>
<dbReference type="GO" id="GO:0005634">
    <property type="term" value="C:nucleus"/>
    <property type="evidence" value="ECO:0007669"/>
    <property type="project" value="UniProtKB-SubCell"/>
</dbReference>
<organism evidence="10 11">
    <name type="scientific">Rubus argutus</name>
    <name type="common">Southern blackberry</name>
    <dbReference type="NCBI Taxonomy" id="59490"/>
    <lineage>
        <taxon>Eukaryota</taxon>
        <taxon>Viridiplantae</taxon>
        <taxon>Streptophyta</taxon>
        <taxon>Embryophyta</taxon>
        <taxon>Tracheophyta</taxon>
        <taxon>Spermatophyta</taxon>
        <taxon>Magnoliopsida</taxon>
        <taxon>eudicotyledons</taxon>
        <taxon>Gunneridae</taxon>
        <taxon>Pentapetalae</taxon>
        <taxon>rosids</taxon>
        <taxon>fabids</taxon>
        <taxon>Rosales</taxon>
        <taxon>Rosaceae</taxon>
        <taxon>Rosoideae</taxon>
        <taxon>Rosoideae incertae sedis</taxon>
        <taxon>Rubus</taxon>
    </lineage>
</organism>
<dbReference type="PANTHER" id="PTHR45675">
    <property type="entry name" value="MYB TRANSCRIPTION FACTOR-RELATED-RELATED"/>
    <property type="match status" value="1"/>
</dbReference>
<dbReference type="Proteomes" id="UP001457282">
    <property type="component" value="Unassembled WGS sequence"/>
</dbReference>
<dbReference type="SMART" id="SM00717">
    <property type="entry name" value="SANT"/>
    <property type="match status" value="2"/>
</dbReference>
<evidence type="ECO:0000256" key="1">
    <source>
        <dbReference type="ARBA" id="ARBA00004123"/>
    </source>
</evidence>
<feature type="region of interest" description="Disordered" evidence="7">
    <location>
        <begin position="133"/>
        <end position="163"/>
    </location>
</feature>
<evidence type="ECO:0000313" key="11">
    <source>
        <dbReference type="Proteomes" id="UP001457282"/>
    </source>
</evidence>
<keyword evidence="3" id="KW-0805">Transcription regulation</keyword>
<gene>
    <name evidence="10" type="ORF">M0R45_033202</name>
</gene>
<dbReference type="InterPro" id="IPR044676">
    <property type="entry name" value="EOBI/EOBII-like_plant"/>
</dbReference>
<keyword evidence="11" id="KW-1185">Reference proteome</keyword>
<dbReference type="InterPro" id="IPR009057">
    <property type="entry name" value="Homeodomain-like_sf"/>
</dbReference>
<name>A0AAW1WNI9_RUBAR</name>
<dbReference type="AlphaFoldDB" id="A0AAW1WNI9"/>
<evidence type="ECO:0000259" key="9">
    <source>
        <dbReference type="PROSITE" id="PS51294"/>
    </source>
</evidence>
<sequence length="310" mass="35157">MAGVMMGWGGIAEKGWRKGPWTPEEDKLLGEHVKLHGEGRWSSVARCTGLNRNGKSCRLRWVNYLRPGLKRGQLTPQEEGIIIELHALWGNKWSTIARYLPGRTDNEIKNYWRTHFKKKEKCTQKQQKRKAEILKEKQQQAVEDDQENKKIKSASTSTTAPQGHGVEALACTSELQNMITDELQPAQAITQEMNAVFTCPNFQEDQCLPPLVSMNQIGGATSAVESTIWSSDNNTIINIRSEDEHDQGLWGQLWNLDDDHYTSYNKCCNNVGSQQNQAITATSSGAIHNFYWGEDIHSEKYFYSGSGYRF</sequence>
<dbReference type="PROSITE" id="PS51294">
    <property type="entry name" value="HTH_MYB"/>
    <property type="match status" value="2"/>
</dbReference>
<protein>
    <submittedName>
        <fullName evidence="10">Uncharacterized protein</fullName>
    </submittedName>
</protein>
<dbReference type="PANTHER" id="PTHR45675:SF17">
    <property type="entry name" value="MYB TRANSCRIPTION FACTOR"/>
    <property type="match status" value="1"/>
</dbReference>
<keyword evidence="4" id="KW-0238">DNA-binding</keyword>
<comment type="subcellular location">
    <subcellularLocation>
        <location evidence="1">Nucleus</location>
    </subcellularLocation>
</comment>
<keyword evidence="5" id="KW-0804">Transcription</keyword>
<keyword evidence="6" id="KW-0539">Nucleus</keyword>
<dbReference type="EMBL" id="JBEDUW010000006">
    <property type="protein sequence ID" value="KAK9924855.1"/>
    <property type="molecule type" value="Genomic_DNA"/>
</dbReference>
<feature type="domain" description="Myb-like" evidence="8">
    <location>
        <begin position="66"/>
        <end position="116"/>
    </location>
</feature>
<evidence type="ECO:0000313" key="10">
    <source>
        <dbReference type="EMBL" id="KAK9924855.1"/>
    </source>
</evidence>
<feature type="domain" description="Myb-like" evidence="8">
    <location>
        <begin position="13"/>
        <end position="65"/>
    </location>
</feature>
<dbReference type="Gene3D" id="1.10.10.60">
    <property type="entry name" value="Homeodomain-like"/>
    <property type="match status" value="2"/>
</dbReference>
<comment type="caution">
    <text evidence="10">The sequence shown here is derived from an EMBL/GenBank/DDBJ whole genome shotgun (WGS) entry which is preliminary data.</text>
</comment>
<reference evidence="10 11" key="1">
    <citation type="journal article" date="2023" name="G3 (Bethesda)">
        <title>A chromosome-length genome assembly and annotation of blackberry (Rubus argutus, cv. 'Hillquist').</title>
        <authorList>
            <person name="Bruna T."/>
            <person name="Aryal R."/>
            <person name="Dudchenko O."/>
            <person name="Sargent D.J."/>
            <person name="Mead D."/>
            <person name="Buti M."/>
            <person name="Cavallini A."/>
            <person name="Hytonen T."/>
            <person name="Andres J."/>
            <person name="Pham M."/>
            <person name="Weisz D."/>
            <person name="Mascagni F."/>
            <person name="Usai G."/>
            <person name="Natali L."/>
            <person name="Bassil N."/>
            <person name="Fernandez G.E."/>
            <person name="Lomsadze A."/>
            <person name="Armour M."/>
            <person name="Olukolu B."/>
            <person name="Poorten T."/>
            <person name="Britton C."/>
            <person name="Davik J."/>
            <person name="Ashrafi H."/>
            <person name="Aiden E.L."/>
            <person name="Borodovsky M."/>
            <person name="Worthington M."/>
        </authorList>
    </citation>
    <scope>NUCLEOTIDE SEQUENCE [LARGE SCALE GENOMIC DNA]</scope>
    <source>
        <strain evidence="10">PI 553951</strain>
    </source>
</reference>
<evidence type="ECO:0000256" key="2">
    <source>
        <dbReference type="ARBA" id="ARBA00022737"/>
    </source>
</evidence>
<dbReference type="GO" id="GO:0003700">
    <property type="term" value="F:DNA-binding transcription factor activity"/>
    <property type="evidence" value="ECO:0007669"/>
    <property type="project" value="InterPro"/>
</dbReference>
<dbReference type="FunFam" id="1.10.10.60:FF:000011">
    <property type="entry name" value="Myb transcription factor"/>
    <property type="match status" value="1"/>
</dbReference>
<dbReference type="GO" id="GO:0044384">
    <property type="term" value="C:host outer membrane"/>
    <property type="evidence" value="ECO:0007669"/>
    <property type="project" value="InterPro"/>
</dbReference>
<evidence type="ECO:0000256" key="4">
    <source>
        <dbReference type="ARBA" id="ARBA00023125"/>
    </source>
</evidence>
<dbReference type="PROSITE" id="PS50090">
    <property type="entry name" value="MYB_LIKE"/>
    <property type="match status" value="2"/>
</dbReference>
<evidence type="ECO:0000256" key="3">
    <source>
        <dbReference type="ARBA" id="ARBA00023015"/>
    </source>
</evidence>
<proteinExistence type="predicted"/>
<evidence type="ECO:0000256" key="5">
    <source>
        <dbReference type="ARBA" id="ARBA00023163"/>
    </source>
</evidence>
<dbReference type="Pfam" id="PF00249">
    <property type="entry name" value="Myb_DNA-binding"/>
    <property type="match status" value="2"/>
</dbReference>
<feature type="domain" description="HTH myb-type" evidence="9">
    <location>
        <begin position="66"/>
        <end position="120"/>
    </location>
</feature>
<dbReference type="FunFam" id="1.10.10.60:FF:000517">
    <property type="entry name" value="MYB-related transcription factor"/>
    <property type="match status" value="1"/>
</dbReference>
<dbReference type="InterPro" id="IPR001005">
    <property type="entry name" value="SANT/Myb"/>
</dbReference>
<dbReference type="CDD" id="cd00167">
    <property type="entry name" value="SANT"/>
    <property type="match status" value="2"/>
</dbReference>